<dbReference type="Pfam" id="PF06905">
    <property type="entry name" value="FAIM1"/>
    <property type="match status" value="1"/>
</dbReference>
<keyword evidence="2" id="KW-1185">Reference proteome</keyword>
<name>A0AAE9JBU2_CAEBR</name>
<proteinExistence type="predicted"/>
<dbReference type="Gene3D" id="2.40.128.180">
    <property type="match status" value="2"/>
</dbReference>
<dbReference type="AlphaFoldDB" id="A0AAE9JBU2"/>
<sequence>MFSRTDERIVKCHWLVPIDTEIHSIVFKQDMKTGYSDLKVDNKCMYRNARKLSSCEIFTIGQTTLKILYDQRVKNGAYVLEINGIRFRKFCDAQNRRFDRWEVREKNETFHVVLDKTKLVLYVNSQKVSSEHKDEGQVTITFQIQMANGTTLSCKMHPGLGQNGAGITHTLFVNNDTIPVPLIVDQNTGDFPATDRYGFLQH</sequence>
<dbReference type="PANTHER" id="PTHR13088">
    <property type="entry name" value="FAS APOPTOTIC INHIBITORY MOLECULE FAIM"/>
    <property type="match status" value="1"/>
</dbReference>
<dbReference type="Proteomes" id="UP000829354">
    <property type="component" value="Chromosome III"/>
</dbReference>
<evidence type="ECO:0000313" key="1">
    <source>
        <dbReference type="EMBL" id="UMM21827.1"/>
    </source>
</evidence>
<protein>
    <submittedName>
        <fullName evidence="1">Uncharacterized protein</fullName>
    </submittedName>
</protein>
<gene>
    <name evidence="1" type="ORF">L5515_003340</name>
</gene>
<organism evidence="1 2">
    <name type="scientific">Caenorhabditis briggsae</name>
    <dbReference type="NCBI Taxonomy" id="6238"/>
    <lineage>
        <taxon>Eukaryota</taxon>
        <taxon>Metazoa</taxon>
        <taxon>Ecdysozoa</taxon>
        <taxon>Nematoda</taxon>
        <taxon>Chromadorea</taxon>
        <taxon>Rhabditida</taxon>
        <taxon>Rhabditina</taxon>
        <taxon>Rhabditomorpha</taxon>
        <taxon>Rhabditoidea</taxon>
        <taxon>Rhabditidae</taxon>
        <taxon>Peloderinae</taxon>
        <taxon>Caenorhabditis</taxon>
    </lineage>
</organism>
<dbReference type="EMBL" id="CP092622">
    <property type="protein sequence ID" value="UMM21827.1"/>
    <property type="molecule type" value="Genomic_DNA"/>
</dbReference>
<evidence type="ECO:0000313" key="2">
    <source>
        <dbReference type="Proteomes" id="UP000829354"/>
    </source>
</evidence>
<dbReference type="InterPro" id="IPR038513">
    <property type="entry name" value="FAIM1_dom_sf"/>
</dbReference>
<dbReference type="PANTHER" id="PTHR13088:SF3">
    <property type="entry name" value="FAS APOPTOTIC INHIBITORY MOLECULE 1"/>
    <property type="match status" value="1"/>
</dbReference>
<reference evidence="1 2" key="1">
    <citation type="submission" date="2022-04" db="EMBL/GenBank/DDBJ databases">
        <title>Chromosome-level reference genomes for two strains of Caenorhabditis briggsae: an improved platform for comparative genomics.</title>
        <authorList>
            <person name="Stevens L."/>
            <person name="Andersen E."/>
        </authorList>
    </citation>
    <scope>NUCLEOTIDE SEQUENCE [LARGE SCALE GENOMIC DNA]</scope>
    <source>
        <strain evidence="1">VX34</strain>
        <tissue evidence="1">Whole-organism</tissue>
    </source>
</reference>
<dbReference type="GO" id="GO:0043066">
    <property type="term" value="P:negative regulation of apoptotic process"/>
    <property type="evidence" value="ECO:0007669"/>
    <property type="project" value="InterPro"/>
</dbReference>
<dbReference type="InterPro" id="IPR010695">
    <property type="entry name" value="FAIM1"/>
</dbReference>
<accession>A0AAE9JBU2</accession>